<dbReference type="InterPro" id="IPR016032">
    <property type="entry name" value="Sig_transdc_resp-reg_C-effctor"/>
</dbReference>
<dbReference type="SMART" id="SM00421">
    <property type="entry name" value="HTH_LUXR"/>
    <property type="match status" value="1"/>
</dbReference>
<proteinExistence type="predicted"/>
<dbReference type="Proteomes" id="UP000825886">
    <property type="component" value="Chromosome"/>
</dbReference>
<dbReference type="CDD" id="cd06170">
    <property type="entry name" value="LuxR_C_like"/>
    <property type="match status" value="1"/>
</dbReference>
<gene>
    <name evidence="3" type="ORF">K6K13_14600</name>
</gene>
<dbReference type="InterPro" id="IPR036388">
    <property type="entry name" value="WH-like_DNA-bd_sf"/>
</dbReference>
<evidence type="ECO:0000259" key="2">
    <source>
        <dbReference type="PROSITE" id="PS50043"/>
    </source>
</evidence>
<keyword evidence="1" id="KW-0238">DNA-binding</keyword>
<dbReference type="RefSeq" id="WP_222157645.1">
    <property type="nucleotide sequence ID" value="NZ_CP081864.1"/>
</dbReference>
<evidence type="ECO:0000313" key="4">
    <source>
        <dbReference type="Proteomes" id="UP000825886"/>
    </source>
</evidence>
<evidence type="ECO:0000313" key="3">
    <source>
        <dbReference type="EMBL" id="QZN94524.1"/>
    </source>
</evidence>
<dbReference type="Gene3D" id="1.10.10.10">
    <property type="entry name" value="Winged helix-like DNA-binding domain superfamily/Winged helix DNA-binding domain"/>
    <property type="match status" value="1"/>
</dbReference>
<accession>A0ABX9AM18</accession>
<dbReference type="Pfam" id="PF08448">
    <property type="entry name" value="PAS_4"/>
    <property type="match status" value="1"/>
</dbReference>
<protein>
    <submittedName>
        <fullName evidence="3">Helix-turn-helix transcriptional regulator</fullName>
    </submittedName>
</protein>
<dbReference type="Pfam" id="PF00196">
    <property type="entry name" value="GerE"/>
    <property type="match status" value="1"/>
</dbReference>
<feature type="domain" description="HTH luxR-type" evidence="2">
    <location>
        <begin position="154"/>
        <end position="219"/>
    </location>
</feature>
<reference evidence="3 4" key="1">
    <citation type="submission" date="2021-08" db="EMBL/GenBank/DDBJ databases">
        <title>Culture and genomic analysis of Symbiopectobacterium purcellii sp. nov. gen. nov., isolated from the leafhopper Empoasca decipiens.</title>
        <authorList>
            <person name="Nadal-Jimenez P."/>
            <person name="Siozios S."/>
            <person name="Halliday N."/>
            <person name="Camara M."/>
            <person name="Hurst G.D.D."/>
        </authorList>
    </citation>
    <scope>NUCLEOTIDE SEQUENCE [LARGE SCALE GENOMIC DNA]</scope>
    <source>
        <strain evidence="3 4">SyEd1</strain>
    </source>
</reference>
<keyword evidence="4" id="KW-1185">Reference proteome</keyword>
<dbReference type="InterPro" id="IPR000792">
    <property type="entry name" value="Tscrpt_reg_LuxR_C"/>
</dbReference>
<organism evidence="3 4">
    <name type="scientific">Symbiopectobacterium purcellii</name>
    <dbReference type="NCBI Taxonomy" id="2871826"/>
    <lineage>
        <taxon>Bacteria</taxon>
        <taxon>Pseudomonadati</taxon>
        <taxon>Pseudomonadota</taxon>
        <taxon>Gammaproteobacteria</taxon>
        <taxon>Enterobacterales</taxon>
        <taxon>Enterobacteriaceae</taxon>
    </lineage>
</organism>
<dbReference type="EMBL" id="CP081864">
    <property type="protein sequence ID" value="QZN94524.1"/>
    <property type="molecule type" value="Genomic_DNA"/>
</dbReference>
<evidence type="ECO:0000256" key="1">
    <source>
        <dbReference type="ARBA" id="ARBA00023125"/>
    </source>
</evidence>
<sequence length="237" mass="26922">MDDGKSKEKKTIVLSGIENIPLISVMEHASIPWGIKSNESKFVYMNQAAVNFCNIPKGFDFEGRLDSEVPVSWSELAPELQAHDRKAEQSKEGAEVIETAHFGREAILAPWYCAKFPIYASDGKVLGTMFYAKAFNFYSVYDFFNNSKPSVITLTPPVDIFTPRELEIISFAIRRLSAKEIADRLCLSYRTVQNRLNGIYSKAQTTSLNGLIEYCRTVGLNDYMPRSLLKQKVDFFW</sequence>
<name>A0ABX9AM18_9ENTR</name>
<dbReference type="PROSITE" id="PS50043">
    <property type="entry name" value="HTH_LUXR_2"/>
    <property type="match status" value="1"/>
</dbReference>
<dbReference type="SUPFAM" id="SSF46894">
    <property type="entry name" value="C-terminal effector domain of the bipartite response regulators"/>
    <property type="match status" value="1"/>
</dbReference>
<dbReference type="InterPro" id="IPR013656">
    <property type="entry name" value="PAS_4"/>
</dbReference>